<feature type="compositionally biased region" description="Basic residues" evidence="1">
    <location>
        <begin position="192"/>
        <end position="203"/>
    </location>
</feature>
<evidence type="ECO:0000256" key="2">
    <source>
        <dbReference type="SAM" id="SignalP"/>
    </source>
</evidence>
<dbReference type="Gene3D" id="2.60.40.10">
    <property type="entry name" value="Immunoglobulins"/>
    <property type="match status" value="1"/>
</dbReference>
<dbReference type="InterPro" id="IPR003599">
    <property type="entry name" value="Ig_sub"/>
</dbReference>
<feature type="compositionally biased region" description="Low complexity" evidence="1">
    <location>
        <begin position="161"/>
        <end position="174"/>
    </location>
</feature>
<dbReference type="Pfam" id="PF07686">
    <property type="entry name" value="V-set"/>
    <property type="match status" value="1"/>
</dbReference>
<reference evidence="5" key="1">
    <citation type="submission" date="2018-12" db="EMBL/GenBank/DDBJ databases">
        <authorList>
            <person name="Yazar S."/>
        </authorList>
    </citation>
    <scope>NUCLEOTIDE SEQUENCE [LARGE SCALE GENOMIC DNA]</scope>
</reference>
<dbReference type="Proteomes" id="UP000314987">
    <property type="component" value="Unassembled WGS sequence"/>
</dbReference>
<dbReference type="FunFam" id="2.60.40.10:FF:002427">
    <property type="entry name" value="Uncharacterized protein"/>
    <property type="match status" value="1"/>
</dbReference>
<evidence type="ECO:0000313" key="4">
    <source>
        <dbReference type="Ensembl" id="ENSVURP00010019665.1"/>
    </source>
</evidence>
<dbReference type="SMART" id="SM00409">
    <property type="entry name" value="IG"/>
    <property type="match status" value="1"/>
</dbReference>
<dbReference type="InterPro" id="IPR013783">
    <property type="entry name" value="Ig-like_fold"/>
</dbReference>
<feature type="chain" id="PRO_5021294382" description="Ig-like domain-containing protein" evidence="2">
    <location>
        <begin position="19"/>
        <end position="203"/>
    </location>
</feature>
<dbReference type="SMART" id="SM00406">
    <property type="entry name" value="IGv"/>
    <property type="match status" value="1"/>
</dbReference>
<dbReference type="PANTHER" id="PTHR23267">
    <property type="entry name" value="IMMUNOGLOBULIN LIGHT CHAIN"/>
    <property type="match status" value="1"/>
</dbReference>
<dbReference type="GeneTree" id="ENSGT00940000162558"/>
<protein>
    <recommendedName>
        <fullName evidence="3">Ig-like domain-containing protein</fullName>
    </recommendedName>
</protein>
<accession>A0A4X2LD78</accession>
<evidence type="ECO:0000256" key="1">
    <source>
        <dbReference type="SAM" id="MobiDB-lite"/>
    </source>
</evidence>
<keyword evidence="2" id="KW-0732">Signal</keyword>
<dbReference type="InterPro" id="IPR013106">
    <property type="entry name" value="Ig_V-set"/>
</dbReference>
<reference evidence="4" key="3">
    <citation type="submission" date="2025-09" db="UniProtKB">
        <authorList>
            <consortium name="Ensembl"/>
        </authorList>
    </citation>
    <scope>IDENTIFICATION</scope>
</reference>
<evidence type="ECO:0000259" key="3">
    <source>
        <dbReference type="PROSITE" id="PS50835"/>
    </source>
</evidence>
<reference evidence="4" key="2">
    <citation type="submission" date="2025-08" db="UniProtKB">
        <authorList>
            <consortium name="Ensembl"/>
        </authorList>
    </citation>
    <scope>IDENTIFICATION</scope>
</reference>
<dbReference type="AlphaFoldDB" id="A0A4X2LD78"/>
<feature type="signal peptide" evidence="2">
    <location>
        <begin position="1"/>
        <end position="18"/>
    </location>
</feature>
<name>A0A4X2LD78_VOMUR</name>
<feature type="region of interest" description="Disordered" evidence="1">
    <location>
        <begin position="120"/>
        <end position="203"/>
    </location>
</feature>
<evidence type="ECO:0000313" key="5">
    <source>
        <dbReference type="Proteomes" id="UP000314987"/>
    </source>
</evidence>
<dbReference type="SUPFAM" id="SSF48726">
    <property type="entry name" value="Immunoglobulin"/>
    <property type="match status" value="1"/>
</dbReference>
<dbReference type="STRING" id="29139.ENSVURP00010019665"/>
<dbReference type="InterPro" id="IPR007110">
    <property type="entry name" value="Ig-like_dom"/>
</dbReference>
<organism evidence="4 5">
    <name type="scientific">Vombatus ursinus</name>
    <name type="common">Common wombat</name>
    <dbReference type="NCBI Taxonomy" id="29139"/>
    <lineage>
        <taxon>Eukaryota</taxon>
        <taxon>Metazoa</taxon>
        <taxon>Chordata</taxon>
        <taxon>Craniata</taxon>
        <taxon>Vertebrata</taxon>
        <taxon>Euteleostomi</taxon>
        <taxon>Mammalia</taxon>
        <taxon>Metatheria</taxon>
        <taxon>Diprotodontia</taxon>
        <taxon>Vombatidae</taxon>
        <taxon>Vombatus</taxon>
    </lineage>
</organism>
<dbReference type="InterPro" id="IPR036179">
    <property type="entry name" value="Ig-like_dom_sf"/>
</dbReference>
<dbReference type="PROSITE" id="PS50835">
    <property type="entry name" value="IG_LIKE"/>
    <property type="match status" value="1"/>
</dbReference>
<feature type="domain" description="Ig-like" evidence="3">
    <location>
        <begin position="34"/>
        <end position="123"/>
    </location>
</feature>
<keyword evidence="5" id="KW-1185">Reference proteome</keyword>
<dbReference type="OMA" id="KSATMNC"/>
<dbReference type="InterPro" id="IPR050150">
    <property type="entry name" value="IgV_Light_Chain"/>
</dbReference>
<proteinExistence type="predicted"/>
<dbReference type="Ensembl" id="ENSVURT00010022378.1">
    <property type="protein sequence ID" value="ENSVURP00010019665.1"/>
    <property type="gene ID" value="ENSVURG00010014997.1"/>
</dbReference>
<sequence length="203" mass="21532">MAWISLLFSLLTVYTGSGASYVLTQPPSVSKGLGETASISCAGDGVSSGYVHWYQQKPGQAPKLLTYENSNRPSGIPARFSGSKSGNTATLSISGLQAEDEADYYCAVWDGNSSARSHPMDLNSVVVPHPGAGQQRDLAPKPAGNPTLQRNHPSKPTCPVKASSKTESPSTKTSGQCTTTDQLLPENTKAQGKGRKHEQKRKK</sequence>